<sequence>MKQTSTVLSVAGLVSMVSAHGFITSPQARMPGTAMQAACGQQVYNNQAADNYGNIQGELQVAASQSDYNAASCDITLCKGYKYADNTKNVFSYTAGQVIPIKFDVRAPHTGVANVSIVNTKTNTVIGSPLKSWATFASNSAPIPAEDTSFSITMPDVSSECGTAGACVIQHWWNAASIDQTYESCLDFTMGSGSGSGSGSAGSSSAAAAPASSSVSSAAAVVSSTATSAAATSAAATSAAASVTSVPAISSSLPAAVSSLTQAIPTSLLTSVIPTAAPTGASSGSGSVPAPSSPLPEGFTIQDLMDWLAYIMSDVVKDLGGSTKKSRKYARDFRM</sequence>
<dbReference type="Gene3D" id="2.70.50.70">
    <property type="match status" value="1"/>
</dbReference>
<evidence type="ECO:0000256" key="6">
    <source>
        <dbReference type="ARBA" id="ARBA00034311"/>
    </source>
</evidence>
<dbReference type="Pfam" id="PF03067">
    <property type="entry name" value="LPMO_10"/>
    <property type="match status" value="1"/>
</dbReference>
<feature type="signal peptide" evidence="7">
    <location>
        <begin position="1"/>
        <end position="19"/>
    </location>
</feature>
<keyword evidence="10" id="KW-1185">Reference proteome</keyword>
<comment type="similarity">
    <text evidence="6">Belongs to the polysaccharide monooxygenase AA13 family.</text>
</comment>
<evidence type="ECO:0000256" key="4">
    <source>
        <dbReference type="ARBA" id="ARBA00023157"/>
    </source>
</evidence>
<evidence type="ECO:0000256" key="5">
    <source>
        <dbReference type="ARBA" id="ARBA00023180"/>
    </source>
</evidence>
<keyword evidence="3" id="KW-0186">Copper</keyword>
<evidence type="ECO:0000256" key="2">
    <source>
        <dbReference type="ARBA" id="ARBA00022723"/>
    </source>
</evidence>
<dbReference type="EMBL" id="ML991803">
    <property type="protein sequence ID" value="KAF2233882.1"/>
    <property type="molecule type" value="Genomic_DNA"/>
</dbReference>
<dbReference type="PANTHER" id="PTHR36575">
    <property type="entry name" value="BINDING PROTEIN, PUTATIVE (AFU_ORTHOLOGUE AFUA_1G14430)-RELATED"/>
    <property type="match status" value="1"/>
</dbReference>
<keyword evidence="2" id="KW-0479">Metal-binding</keyword>
<dbReference type="OrthoDB" id="120613at2759"/>
<feature type="domain" description="Chitin-binding type-4" evidence="8">
    <location>
        <begin position="20"/>
        <end position="188"/>
    </location>
</feature>
<dbReference type="GO" id="GO:0046872">
    <property type="term" value="F:metal ion binding"/>
    <property type="evidence" value="ECO:0007669"/>
    <property type="project" value="UniProtKB-KW"/>
</dbReference>
<gene>
    <name evidence="9" type="ORF">EV356DRAFT_503130</name>
</gene>
<feature type="chain" id="PRO_5025381215" description="Chitin-binding type-4 domain-containing protein" evidence="7">
    <location>
        <begin position="20"/>
        <end position="335"/>
    </location>
</feature>
<keyword evidence="7" id="KW-0732">Signal</keyword>
<proteinExistence type="inferred from homology"/>
<evidence type="ECO:0000256" key="3">
    <source>
        <dbReference type="ARBA" id="ARBA00023008"/>
    </source>
</evidence>
<reference evidence="9" key="1">
    <citation type="journal article" date="2020" name="Stud. Mycol.">
        <title>101 Dothideomycetes genomes: a test case for predicting lifestyles and emergence of pathogens.</title>
        <authorList>
            <person name="Haridas S."/>
            <person name="Albert R."/>
            <person name="Binder M."/>
            <person name="Bloem J."/>
            <person name="Labutti K."/>
            <person name="Salamov A."/>
            <person name="Andreopoulos B."/>
            <person name="Baker S."/>
            <person name="Barry K."/>
            <person name="Bills G."/>
            <person name="Bluhm B."/>
            <person name="Cannon C."/>
            <person name="Castanera R."/>
            <person name="Culley D."/>
            <person name="Daum C."/>
            <person name="Ezra D."/>
            <person name="Gonzalez J."/>
            <person name="Henrissat B."/>
            <person name="Kuo A."/>
            <person name="Liang C."/>
            <person name="Lipzen A."/>
            <person name="Lutzoni F."/>
            <person name="Magnuson J."/>
            <person name="Mondo S."/>
            <person name="Nolan M."/>
            <person name="Ohm R."/>
            <person name="Pangilinan J."/>
            <person name="Park H.-J."/>
            <person name="Ramirez L."/>
            <person name="Alfaro M."/>
            <person name="Sun H."/>
            <person name="Tritt A."/>
            <person name="Yoshinaga Y."/>
            <person name="Zwiers L.-H."/>
            <person name="Turgeon B."/>
            <person name="Goodwin S."/>
            <person name="Spatafora J."/>
            <person name="Crous P."/>
            <person name="Grigoriev I."/>
        </authorList>
    </citation>
    <scope>NUCLEOTIDE SEQUENCE</scope>
    <source>
        <strain evidence="9">Tuck. ex Michener</strain>
    </source>
</reference>
<accession>A0A6A6H7A1</accession>
<dbReference type="InterPro" id="IPR004302">
    <property type="entry name" value="Cellulose/chitin-bd_N"/>
</dbReference>
<keyword evidence="5" id="KW-0325">Glycoprotein</keyword>
<protein>
    <recommendedName>
        <fullName evidence="8">Chitin-binding type-4 domain-containing protein</fullName>
    </recommendedName>
</protein>
<evidence type="ECO:0000256" key="1">
    <source>
        <dbReference type="ARBA" id="ARBA00001973"/>
    </source>
</evidence>
<evidence type="ECO:0000259" key="8">
    <source>
        <dbReference type="Pfam" id="PF03067"/>
    </source>
</evidence>
<name>A0A6A6H7A1_VIRVR</name>
<evidence type="ECO:0000256" key="7">
    <source>
        <dbReference type="SAM" id="SignalP"/>
    </source>
</evidence>
<evidence type="ECO:0000313" key="9">
    <source>
        <dbReference type="EMBL" id="KAF2233882.1"/>
    </source>
</evidence>
<dbReference type="PANTHER" id="PTHR36575:SF2">
    <property type="entry name" value="CHITIN-BINDING TYPE-4 DOMAIN-CONTAINING PROTEIN-RELATED"/>
    <property type="match status" value="1"/>
</dbReference>
<dbReference type="InterPro" id="IPR052282">
    <property type="entry name" value="Starch-active_LPMO"/>
</dbReference>
<comment type="cofactor">
    <cofactor evidence="1">
        <name>Cu(2+)</name>
        <dbReference type="ChEBI" id="CHEBI:29036"/>
    </cofactor>
</comment>
<dbReference type="Proteomes" id="UP000800092">
    <property type="component" value="Unassembled WGS sequence"/>
</dbReference>
<keyword evidence="4" id="KW-1015">Disulfide bond</keyword>
<evidence type="ECO:0000313" key="10">
    <source>
        <dbReference type="Proteomes" id="UP000800092"/>
    </source>
</evidence>
<organism evidence="9 10">
    <name type="scientific">Viridothelium virens</name>
    <name type="common">Speckled blister lichen</name>
    <name type="synonym">Trypethelium virens</name>
    <dbReference type="NCBI Taxonomy" id="1048519"/>
    <lineage>
        <taxon>Eukaryota</taxon>
        <taxon>Fungi</taxon>
        <taxon>Dikarya</taxon>
        <taxon>Ascomycota</taxon>
        <taxon>Pezizomycotina</taxon>
        <taxon>Dothideomycetes</taxon>
        <taxon>Dothideomycetes incertae sedis</taxon>
        <taxon>Trypetheliales</taxon>
        <taxon>Trypetheliaceae</taxon>
        <taxon>Viridothelium</taxon>
    </lineage>
</organism>
<dbReference type="AlphaFoldDB" id="A0A6A6H7A1"/>